<protein>
    <submittedName>
        <fullName evidence="1">Uncharacterized protein</fullName>
    </submittedName>
</protein>
<name>A0ACC2M7G8_PERAE</name>
<sequence length="284" mass="31454">MFRSGIVGFSLHGSLSRYYYQLCEVLFPFQDWWVVPAKVVLDQTVWAAVWNSIYYVLLGFLHCESPANILGEMKATFWPMLTAGRVEALAICSPDYLRCCTGRTKASLGGLCGAYLGDYTLNVELEPLSEVIDSDAKKETAHFLFFICLMFAPMRCCAEWFGSAVSSEFQSCSRVLSSFGSVLLLCLGLPSCSAGLGLALRSLVSAGREEFIEISSQSAIFSEDRHGKIIQVLSMVMQRGSYQARIHTCGGCFKINFQVKKSSSLQSMLQVNWRAFSTITIGFS</sequence>
<comment type="caution">
    <text evidence="1">The sequence shown here is derived from an EMBL/GenBank/DDBJ whole genome shotgun (WGS) entry which is preliminary data.</text>
</comment>
<gene>
    <name evidence="1" type="ORF">MRB53_018092</name>
</gene>
<reference evidence="1 2" key="1">
    <citation type="journal article" date="2022" name="Hortic Res">
        <title>A haplotype resolved chromosomal level avocado genome allows analysis of novel avocado genes.</title>
        <authorList>
            <person name="Nath O."/>
            <person name="Fletcher S.J."/>
            <person name="Hayward A."/>
            <person name="Shaw L.M."/>
            <person name="Masouleh A.K."/>
            <person name="Furtado A."/>
            <person name="Henry R.J."/>
            <person name="Mitter N."/>
        </authorList>
    </citation>
    <scope>NUCLEOTIDE SEQUENCE [LARGE SCALE GENOMIC DNA]</scope>
    <source>
        <strain evidence="2">cv. Hass</strain>
    </source>
</reference>
<evidence type="ECO:0000313" key="2">
    <source>
        <dbReference type="Proteomes" id="UP001234297"/>
    </source>
</evidence>
<evidence type="ECO:0000313" key="1">
    <source>
        <dbReference type="EMBL" id="KAJ8641398.1"/>
    </source>
</evidence>
<accession>A0ACC2M7G8</accession>
<proteinExistence type="predicted"/>
<keyword evidence="2" id="KW-1185">Reference proteome</keyword>
<dbReference type="Proteomes" id="UP001234297">
    <property type="component" value="Chromosome 5"/>
</dbReference>
<organism evidence="1 2">
    <name type="scientific">Persea americana</name>
    <name type="common">Avocado</name>
    <dbReference type="NCBI Taxonomy" id="3435"/>
    <lineage>
        <taxon>Eukaryota</taxon>
        <taxon>Viridiplantae</taxon>
        <taxon>Streptophyta</taxon>
        <taxon>Embryophyta</taxon>
        <taxon>Tracheophyta</taxon>
        <taxon>Spermatophyta</taxon>
        <taxon>Magnoliopsida</taxon>
        <taxon>Magnoliidae</taxon>
        <taxon>Laurales</taxon>
        <taxon>Lauraceae</taxon>
        <taxon>Persea</taxon>
    </lineage>
</organism>
<dbReference type="EMBL" id="CM056813">
    <property type="protein sequence ID" value="KAJ8641398.1"/>
    <property type="molecule type" value="Genomic_DNA"/>
</dbReference>